<gene>
    <name evidence="14" type="ORF">KSS94_10730</name>
</gene>
<dbReference type="PANTHER" id="PTHR33446:SF8">
    <property type="entry name" value="PROTEIN TONB"/>
    <property type="match status" value="1"/>
</dbReference>
<dbReference type="RefSeq" id="WP_217842952.1">
    <property type="nucleotide sequence ID" value="NZ_CP077076.1"/>
</dbReference>
<evidence type="ECO:0000256" key="4">
    <source>
        <dbReference type="ARBA" id="ARBA00022448"/>
    </source>
</evidence>
<feature type="region of interest" description="Disordered" evidence="12">
    <location>
        <begin position="102"/>
        <end position="151"/>
    </location>
</feature>
<reference evidence="14" key="1">
    <citation type="journal article" date="2021" name="Microorganisms">
        <title>The Ever-Expanding Pseudomonas Genus: Description of 43 New Species and Partition of the Pseudomonas putida Group.</title>
        <authorList>
            <person name="Girard L."/>
            <person name="Lood C."/>
            <person name="Hofte M."/>
            <person name="Vandamme P."/>
            <person name="Rokni-Zadeh H."/>
            <person name="van Noort V."/>
            <person name="Lavigne R."/>
            <person name="De Mot R."/>
        </authorList>
    </citation>
    <scope>NUCLEOTIDE SEQUENCE</scope>
    <source>
        <strain evidence="14">COW40</strain>
    </source>
</reference>
<evidence type="ECO:0000256" key="11">
    <source>
        <dbReference type="ARBA" id="ARBA00023136"/>
    </source>
</evidence>
<keyword evidence="6" id="KW-0997">Cell inner membrane</keyword>
<evidence type="ECO:0000313" key="14">
    <source>
        <dbReference type="EMBL" id="QXH53553.1"/>
    </source>
</evidence>
<evidence type="ECO:0000259" key="13">
    <source>
        <dbReference type="PROSITE" id="PS52015"/>
    </source>
</evidence>
<keyword evidence="15" id="KW-1185">Reference proteome</keyword>
<dbReference type="Proteomes" id="UP001046350">
    <property type="component" value="Chromosome"/>
</dbReference>
<evidence type="ECO:0000256" key="10">
    <source>
        <dbReference type="ARBA" id="ARBA00022989"/>
    </source>
</evidence>
<dbReference type="NCBIfam" id="TIGR01352">
    <property type="entry name" value="tonB_Cterm"/>
    <property type="match status" value="1"/>
</dbReference>
<evidence type="ECO:0000256" key="3">
    <source>
        <dbReference type="ARBA" id="ARBA00022362"/>
    </source>
</evidence>
<name>A0ABX8NDI3_9PSED</name>
<accession>A0ABX8NDI3</accession>
<evidence type="ECO:0000256" key="1">
    <source>
        <dbReference type="ARBA" id="ARBA00004383"/>
    </source>
</evidence>
<keyword evidence="5" id="KW-1003">Cell membrane</keyword>
<dbReference type="Pfam" id="PF03544">
    <property type="entry name" value="TonB_C"/>
    <property type="match status" value="1"/>
</dbReference>
<comment type="subcellular location">
    <subcellularLocation>
        <location evidence="1">Cell inner membrane</location>
        <topology evidence="1">Single-pass membrane protein</topology>
        <orientation evidence="1">Periplasmic side</orientation>
    </subcellularLocation>
</comment>
<proteinExistence type="inferred from homology"/>
<dbReference type="InterPro" id="IPR006260">
    <property type="entry name" value="TonB/TolA_C"/>
</dbReference>
<sequence>MTSLTLQQPMWRAWREHGSALAIAVALHAGAAWLLFSLSHTPDLPPPAAQVIQTQLVQLPAPEPVVAAPPVVEPAPVQPAPKPQPTVQAPPVEDAALALKRVQQKERREREQQAELARKQRQESERREQLVRDEKAREAREQEQRLAAARDAEAARQAAAAKARAEADAASRQYLPIAKQAPDYPQRALDRHIEGECTVAYTVDPGGRVTDPQVVGNCHPLFVKPSLAAAKRFRYQPRLVNGQAVAVANVKNTFSFRIE</sequence>
<keyword evidence="8" id="KW-0677">Repeat</keyword>
<organism evidence="14 15">
    <name type="scientific">Pseudomonas fakonensis</name>
    <dbReference type="NCBI Taxonomy" id="2842355"/>
    <lineage>
        <taxon>Bacteria</taxon>
        <taxon>Pseudomonadati</taxon>
        <taxon>Pseudomonadota</taxon>
        <taxon>Gammaproteobacteria</taxon>
        <taxon>Pseudomonadales</taxon>
        <taxon>Pseudomonadaceae</taxon>
        <taxon>Pseudomonas</taxon>
    </lineage>
</organism>
<evidence type="ECO:0000313" key="15">
    <source>
        <dbReference type="Proteomes" id="UP001046350"/>
    </source>
</evidence>
<evidence type="ECO:0000256" key="6">
    <source>
        <dbReference type="ARBA" id="ARBA00022519"/>
    </source>
</evidence>
<dbReference type="InterPro" id="IPR051045">
    <property type="entry name" value="TonB-dependent_transducer"/>
</dbReference>
<keyword evidence="10" id="KW-1133">Transmembrane helix</keyword>
<dbReference type="InterPro" id="IPR037682">
    <property type="entry name" value="TonB_C"/>
</dbReference>
<feature type="compositionally biased region" description="Basic and acidic residues" evidence="12">
    <location>
        <begin position="103"/>
        <end position="151"/>
    </location>
</feature>
<evidence type="ECO:0000256" key="12">
    <source>
        <dbReference type="SAM" id="MobiDB-lite"/>
    </source>
</evidence>
<protein>
    <recommendedName>
        <fullName evidence="3">Protein TonB</fullName>
    </recommendedName>
</protein>
<keyword evidence="9" id="KW-0653">Protein transport</keyword>
<feature type="domain" description="TonB C-terminal" evidence="13">
    <location>
        <begin position="169"/>
        <end position="259"/>
    </location>
</feature>
<comment type="similarity">
    <text evidence="2">Belongs to the TonB family.</text>
</comment>
<evidence type="ECO:0000256" key="9">
    <source>
        <dbReference type="ARBA" id="ARBA00022927"/>
    </source>
</evidence>
<dbReference type="PANTHER" id="PTHR33446">
    <property type="entry name" value="PROTEIN TONB-RELATED"/>
    <property type="match status" value="1"/>
</dbReference>
<evidence type="ECO:0000256" key="7">
    <source>
        <dbReference type="ARBA" id="ARBA00022692"/>
    </source>
</evidence>
<keyword evidence="7" id="KW-0812">Transmembrane</keyword>
<keyword evidence="11" id="KW-0472">Membrane</keyword>
<keyword evidence="4" id="KW-0813">Transport</keyword>
<evidence type="ECO:0000256" key="2">
    <source>
        <dbReference type="ARBA" id="ARBA00006555"/>
    </source>
</evidence>
<dbReference type="EMBL" id="CP077076">
    <property type="protein sequence ID" value="QXH53553.1"/>
    <property type="molecule type" value="Genomic_DNA"/>
</dbReference>
<evidence type="ECO:0000256" key="5">
    <source>
        <dbReference type="ARBA" id="ARBA00022475"/>
    </source>
</evidence>
<dbReference type="PROSITE" id="PS52015">
    <property type="entry name" value="TONB_CTD"/>
    <property type="match status" value="1"/>
</dbReference>
<evidence type="ECO:0000256" key="8">
    <source>
        <dbReference type="ARBA" id="ARBA00022737"/>
    </source>
</evidence>